<keyword evidence="2" id="KW-0812">Transmembrane</keyword>
<dbReference type="Gene3D" id="2.170.130.20">
    <property type="entry name" value="LCCL-like domain"/>
    <property type="match status" value="1"/>
</dbReference>
<evidence type="ECO:0000259" key="3">
    <source>
        <dbReference type="PROSITE" id="PS50820"/>
    </source>
</evidence>
<feature type="transmembrane region" description="Helical" evidence="2">
    <location>
        <begin position="102"/>
        <end position="123"/>
    </location>
</feature>
<evidence type="ECO:0000256" key="1">
    <source>
        <dbReference type="SAM" id="MobiDB-lite"/>
    </source>
</evidence>
<dbReference type="FunCoup" id="F0XEE7">
    <property type="interactions" value="4"/>
</dbReference>
<feature type="transmembrane region" description="Helical" evidence="2">
    <location>
        <begin position="482"/>
        <end position="501"/>
    </location>
</feature>
<protein>
    <submittedName>
        <fullName evidence="4">Lccl domain containing protein</fullName>
    </submittedName>
</protein>
<keyword evidence="2" id="KW-0472">Membrane</keyword>
<dbReference type="Proteomes" id="UP000007796">
    <property type="component" value="Unassembled WGS sequence"/>
</dbReference>
<keyword evidence="2" id="KW-1133">Transmembrane helix</keyword>
<dbReference type="InParanoid" id="F0XEE7"/>
<proteinExistence type="predicted"/>
<dbReference type="RefSeq" id="XP_014173626.1">
    <property type="nucleotide sequence ID" value="XM_014318151.1"/>
</dbReference>
<feature type="domain" description="LCCL" evidence="3">
    <location>
        <begin position="196"/>
        <end position="245"/>
    </location>
</feature>
<gene>
    <name evidence="4" type="ORF">CMQ_1072</name>
</gene>
<feature type="compositionally biased region" description="Basic and acidic residues" evidence="1">
    <location>
        <begin position="1"/>
        <end position="15"/>
    </location>
</feature>
<dbReference type="SUPFAM" id="SSF69848">
    <property type="entry name" value="LCCL domain"/>
    <property type="match status" value="1"/>
</dbReference>
<organism evidence="5">
    <name type="scientific">Grosmannia clavigera (strain kw1407 / UAMH 11150)</name>
    <name type="common">Blue stain fungus</name>
    <name type="synonym">Graphiocladiella clavigera</name>
    <dbReference type="NCBI Taxonomy" id="655863"/>
    <lineage>
        <taxon>Eukaryota</taxon>
        <taxon>Fungi</taxon>
        <taxon>Dikarya</taxon>
        <taxon>Ascomycota</taxon>
        <taxon>Pezizomycotina</taxon>
        <taxon>Sordariomycetes</taxon>
        <taxon>Sordariomycetidae</taxon>
        <taxon>Ophiostomatales</taxon>
        <taxon>Ophiostomataceae</taxon>
        <taxon>Leptographium</taxon>
    </lineage>
</organism>
<dbReference type="HOGENOM" id="CLU_011125_1_0_1"/>
<keyword evidence="5" id="KW-1185">Reference proteome</keyword>
<dbReference type="OrthoDB" id="441660at2759"/>
<dbReference type="PANTHER" id="PTHR31331">
    <property type="entry name" value="LCCL DOMAIN PROTEIN (AFU_ORTHOLOGUE AFUA_5G08630)"/>
    <property type="match status" value="1"/>
</dbReference>
<feature type="transmembrane region" description="Helical" evidence="2">
    <location>
        <begin position="438"/>
        <end position="461"/>
    </location>
</feature>
<dbReference type="InterPro" id="IPR051957">
    <property type="entry name" value="CRISP-LCCL_domain"/>
</dbReference>
<evidence type="ECO:0000313" key="4">
    <source>
        <dbReference type="EMBL" id="EFX04144.1"/>
    </source>
</evidence>
<evidence type="ECO:0000256" key="2">
    <source>
        <dbReference type="SAM" id="Phobius"/>
    </source>
</evidence>
<dbReference type="AlphaFoldDB" id="F0XEE7"/>
<dbReference type="SMART" id="SM00603">
    <property type="entry name" value="LCCL"/>
    <property type="match status" value="1"/>
</dbReference>
<sequence length="620" mass="67100">MKADAAPDEQPRSHDSGAFPRSPNDEEAHLLPTEQLDFTDADEDESVAAGVYNLSARPPRQRWWRWLYRTPRQYSVKPWLPAVQRLPAQLLDHVAPRTGQRLAVLAVFLLIWAVCFVPLLLAGRRAVTDAAGRDVVNLDCTDTFWHRKNACGLDGIDCAPFNDTLLAFRCPGHCASVQLLNPRAIGSQEVVYRPLLVGSPEAYRGDSWICTAAIHAGVIGNAAGGCGRVELVGQRRGYAGLAGSGGLRSIAFDSYFPLSFTVSADEAAGGCGGESRGLLLAVSLLFTALLALFAPSPLLFFVGTLAAGFVHVGFVSDPPPASFHSLSVLPDHTSALASRVLPSAFCLAVLYRTCVRHSLTGLDVAPFDRALLWLGGFWLGALSNYTLDWIPIQRLTPHDLAQQPGARVSLAVIVALIALIVVQQVYGFWHEGRLLRYLGLYGLFIVAIAVALMLPGLNLRIHHYVLALLLLPGTSLQTRPSLLYQGLLLGLFVNGVTRWGFASVLETADALRGDASFDALVPSLAAVPSVMFAGASDNFGNITFSWALPPASAGMQGISVLVNDVERLRRFSLAETFTWSRPTGLDLSEYFRFAFIQDGTTLDYSPAGTWFANGTWHMTS</sequence>
<feature type="region of interest" description="Disordered" evidence="1">
    <location>
        <begin position="1"/>
        <end position="33"/>
    </location>
</feature>
<feature type="transmembrane region" description="Helical" evidence="2">
    <location>
        <begin position="370"/>
        <end position="387"/>
    </location>
</feature>
<dbReference type="InterPro" id="IPR004043">
    <property type="entry name" value="LCCL"/>
</dbReference>
<dbReference type="PROSITE" id="PS50820">
    <property type="entry name" value="LCCL"/>
    <property type="match status" value="1"/>
</dbReference>
<dbReference type="PANTHER" id="PTHR31331:SF8">
    <property type="entry name" value="LCCL DOMAIN PROTEIN (AFU_ORTHOLOGUE AFUA_5G02970)"/>
    <property type="match status" value="1"/>
</dbReference>
<dbReference type="Pfam" id="PF03815">
    <property type="entry name" value="LCCL"/>
    <property type="match status" value="1"/>
</dbReference>
<dbReference type="EMBL" id="GL629765">
    <property type="protein sequence ID" value="EFX04144.1"/>
    <property type="molecule type" value="Genomic_DNA"/>
</dbReference>
<evidence type="ECO:0000313" key="5">
    <source>
        <dbReference type="Proteomes" id="UP000007796"/>
    </source>
</evidence>
<feature type="transmembrane region" description="Helical" evidence="2">
    <location>
        <begin position="284"/>
        <end position="310"/>
    </location>
</feature>
<name>F0XEE7_GROCL</name>
<reference evidence="4 5" key="1">
    <citation type="journal article" date="2011" name="Proc. Natl. Acad. Sci. U.S.A.">
        <title>Genome and transcriptome analyses of the mountain pine beetle-fungal symbiont Grosmannia clavigera, a lodgepole pine pathogen.</title>
        <authorList>
            <person name="DiGuistini S."/>
            <person name="Wang Y."/>
            <person name="Liao N.Y."/>
            <person name="Taylor G."/>
            <person name="Tanguay P."/>
            <person name="Feau N."/>
            <person name="Henrissat B."/>
            <person name="Chan S.K."/>
            <person name="Hesse-Orce U."/>
            <person name="Alamouti S.M."/>
            <person name="Tsui C.K.M."/>
            <person name="Docking R.T."/>
            <person name="Levasseur A."/>
            <person name="Haridas S."/>
            <person name="Robertson G."/>
            <person name="Birol I."/>
            <person name="Holt R.A."/>
            <person name="Marra M.A."/>
            <person name="Hamelin R.C."/>
            <person name="Hirst M."/>
            <person name="Jones S.J.M."/>
            <person name="Bohlmann J."/>
            <person name="Breuil C."/>
        </authorList>
    </citation>
    <scope>NUCLEOTIDE SEQUENCE [LARGE SCALE GENOMIC DNA]</scope>
    <source>
        <strain evidence="5">kw1407 / UAMH 11150</strain>
    </source>
</reference>
<feature type="transmembrane region" description="Helical" evidence="2">
    <location>
        <begin position="408"/>
        <end position="426"/>
    </location>
</feature>
<dbReference type="eggNOG" id="ENOG502QUEX">
    <property type="taxonomic scope" value="Eukaryota"/>
</dbReference>
<dbReference type="InterPro" id="IPR036609">
    <property type="entry name" value="LCCL_sf"/>
</dbReference>
<dbReference type="GeneID" id="25973910"/>
<accession>F0XEE7</accession>